<dbReference type="SUPFAM" id="SSF51556">
    <property type="entry name" value="Metallo-dependent hydrolases"/>
    <property type="match status" value="1"/>
</dbReference>
<evidence type="ECO:0000313" key="4">
    <source>
        <dbReference type="Proteomes" id="UP001314681"/>
    </source>
</evidence>
<evidence type="ECO:0000259" key="2">
    <source>
        <dbReference type="Pfam" id="PF04909"/>
    </source>
</evidence>
<reference evidence="3 4" key="1">
    <citation type="submission" date="2021-06" db="EMBL/GenBank/DDBJ databases">
        <title>Description of novel taxa of the family Lachnospiraceae.</title>
        <authorList>
            <person name="Chaplin A.V."/>
            <person name="Sokolova S.R."/>
            <person name="Pikina A.P."/>
            <person name="Korzhanova M."/>
            <person name="Belova V."/>
            <person name="Korostin D."/>
            <person name="Efimov B.A."/>
        </authorList>
    </citation>
    <scope>NUCLEOTIDE SEQUENCE [LARGE SCALE GENOMIC DNA]</scope>
    <source>
        <strain evidence="3 4">ASD4241</strain>
    </source>
</reference>
<dbReference type="Proteomes" id="UP001314681">
    <property type="component" value="Unassembled WGS sequence"/>
</dbReference>
<dbReference type="InterPro" id="IPR006680">
    <property type="entry name" value="Amidohydro-rel"/>
</dbReference>
<comment type="caution">
    <text evidence="3">The sequence shown here is derived from an EMBL/GenBank/DDBJ whole genome shotgun (WGS) entry which is preliminary data.</text>
</comment>
<dbReference type="InterPro" id="IPR032466">
    <property type="entry name" value="Metal_Hydrolase"/>
</dbReference>
<accession>A0ABS6K9B6</accession>
<evidence type="ECO:0000256" key="1">
    <source>
        <dbReference type="ARBA" id="ARBA00023239"/>
    </source>
</evidence>
<dbReference type="InterPro" id="IPR032465">
    <property type="entry name" value="ACMSD"/>
</dbReference>
<dbReference type="Pfam" id="PF04909">
    <property type="entry name" value="Amidohydro_2"/>
    <property type="match status" value="1"/>
</dbReference>
<feature type="domain" description="Amidohydrolase-related" evidence="2">
    <location>
        <begin position="3"/>
        <end position="269"/>
    </location>
</feature>
<protein>
    <submittedName>
        <fullName evidence="3">Amidohydrolase family protein</fullName>
    </submittedName>
</protein>
<gene>
    <name evidence="3" type="ORF">KTH90_13875</name>
</gene>
<proteinExistence type="predicted"/>
<organism evidence="3 4">
    <name type="scientific">Diplocloster modestus</name>
    <dbReference type="NCBI Taxonomy" id="2850322"/>
    <lineage>
        <taxon>Bacteria</taxon>
        <taxon>Bacillati</taxon>
        <taxon>Bacillota</taxon>
        <taxon>Clostridia</taxon>
        <taxon>Lachnospirales</taxon>
        <taxon>Lachnospiraceae</taxon>
        <taxon>Diplocloster</taxon>
    </lineage>
</organism>
<sequence>MKIDFHTHIYPDQIAGSTLEKLAGNYELKPYTNATASGLRASMEEAGVQISVVLPVITRVGQVQSINRFAREITPQSFNHSVGQILSFGAVHPLSGHYKEELKMVKELGLKGIKLHPEYQQLYIDDIHMLRLISYAVELGLVIVIHSGSESDREQKLHCLPRMARRMLNEVQPEKLVLAHLGGFREWEETMEYLAGENVWLDTGFVAGHMPAGQVEMLIRAHGAHRILMASDSPWNGQKDTVDFINGLSLTEKEKQLIFSENALRLLDLTIDEVDSVK</sequence>
<dbReference type="RefSeq" id="WP_158353800.1">
    <property type="nucleotide sequence ID" value="NZ_JAHQCX010000009.1"/>
</dbReference>
<dbReference type="EMBL" id="JAHQCX010000009">
    <property type="protein sequence ID" value="MBU9727105.1"/>
    <property type="molecule type" value="Genomic_DNA"/>
</dbReference>
<evidence type="ECO:0000313" key="3">
    <source>
        <dbReference type="EMBL" id="MBU9727105.1"/>
    </source>
</evidence>
<dbReference type="PANTHER" id="PTHR21240">
    <property type="entry name" value="2-AMINO-3-CARBOXYLMUCONATE-6-SEMIALDEHYDE DECARBOXYLASE"/>
    <property type="match status" value="1"/>
</dbReference>
<dbReference type="CDD" id="cd01292">
    <property type="entry name" value="metallo-dependent_hydrolases"/>
    <property type="match status" value="1"/>
</dbReference>
<name>A0ABS6K9B6_9FIRM</name>
<dbReference type="PANTHER" id="PTHR21240:SF28">
    <property type="entry name" value="ISO-OROTATE DECARBOXYLASE (EUROFUNG)"/>
    <property type="match status" value="1"/>
</dbReference>
<dbReference type="Gene3D" id="3.20.20.140">
    <property type="entry name" value="Metal-dependent hydrolases"/>
    <property type="match status" value="1"/>
</dbReference>
<keyword evidence="4" id="KW-1185">Reference proteome</keyword>
<keyword evidence="1" id="KW-0456">Lyase</keyword>